<dbReference type="GO" id="GO:0005509">
    <property type="term" value="F:calcium ion binding"/>
    <property type="evidence" value="ECO:0007669"/>
    <property type="project" value="InterPro"/>
</dbReference>
<accession>A0A3L6FAD2</accession>
<dbReference type="InterPro" id="IPR053772">
    <property type="entry name" value="At1g61320/At1g61330-like"/>
</dbReference>
<gene>
    <name evidence="4" type="primary">MICU_5</name>
    <name evidence="4" type="ORF">Zm00014a_035980</name>
</gene>
<comment type="caution">
    <text evidence="4">The sequence shown here is derived from an EMBL/GenBank/DDBJ whole genome shotgun (WGS) entry which is preliminary data.</text>
</comment>
<dbReference type="InterPro" id="IPR036047">
    <property type="entry name" value="F-box-like_dom_sf"/>
</dbReference>
<dbReference type="SUPFAM" id="SSF47473">
    <property type="entry name" value="EF-hand"/>
    <property type="match status" value="1"/>
</dbReference>
<dbReference type="Gene3D" id="3.80.10.10">
    <property type="entry name" value="Ribonuclease Inhibitor"/>
    <property type="match status" value="1"/>
</dbReference>
<dbReference type="PANTHER" id="PTHR34145">
    <property type="entry name" value="OS02G0105600 PROTEIN"/>
    <property type="match status" value="1"/>
</dbReference>
<sequence length="705" mass="79096">MGKRKRSSCQRDNHNDSLASKIMRTRIPDLPEDIWSHVHSLMPMRDAGRAACLSRAFLRSWRRHPNLIFNKDTIGMKKNSYGENFHHKISRILRNHSGISLKTFKLDYSGMCGFDGTSYLDSWLQAALNPGIEEVTLWLFHTRRIYEFPCSLLSDGVRNSLRYLKLRCCALRPTVELAPMRSLTSLHLSFVSIKWNGLKRLLSNSLALEELELVCCDKIVCLKIPSALQRLNSLNIFGCSALKVLESKAPNLSSLSLSDFGGGLVFSLVKTLQMKKLITESTVYDARTRLPSIMPNLETLVVDAPMLPTKFLCLKHLTVRLSSGTTITQAFDYFSLVSFLDASPSLETFILNVSGKGMIHESISAHPQLRHTPEHHHGHLRSVKICGFSSEKSLFELTRYILENAVSLKFLTLDTFYGYRCGQGSASDPSGHAVLRPALSFVGVRYPLLSGPTASNPSSEVAFMPLRSEVPVDAAPAPTPVPEPVGRLTGTGVVLRSPDVAGQRAQGLLRHRRGRCSSRRQQPSWRTLRWVVEEEESEGGRRGCLAEARGEGERHLQGHNLGETATTSVPHDRHQDLKLAIDDFDEELIDPELRFSFQRNNKVCGVDLTDKVVDIIFHVFDANCDGNLSSEEFLRKCLFSMMSDLPSVLEAFVDRKHNKDREEKMAMPRVPGQHLLPPMSMTKTRRSTRRPFVEAMATFTLAATK</sequence>
<organism evidence="4">
    <name type="scientific">Zea mays</name>
    <name type="common">Maize</name>
    <dbReference type="NCBI Taxonomy" id="4577"/>
    <lineage>
        <taxon>Eukaryota</taxon>
        <taxon>Viridiplantae</taxon>
        <taxon>Streptophyta</taxon>
        <taxon>Embryophyta</taxon>
        <taxon>Tracheophyta</taxon>
        <taxon>Spermatophyta</taxon>
        <taxon>Magnoliopsida</taxon>
        <taxon>Liliopsida</taxon>
        <taxon>Poales</taxon>
        <taxon>Poaceae</taxon>
        <taxon>PACMAD clade</taxon>
        <taxon>Panicoideae</taxon>
        <taxon>Andropogonodae</taxon>
        <taxon>Andropogoneae</taxon>
        <taxon>Tripsacinae</taxon>
        <taxon>Zea</taxon>
    </lineage>
</organism>
<dbReference type="AlphaFoldDB" id="A0A3L6FAD2"/>
<feature type="domain" description="EF-hand" evidence="3">
    <location>
        <begin position="608"/>
        <end position="643"/>
    </location>
</feature>
<dbReference type="EMBL" id="NCVQ01000004">
    <property type="protein sequence ID" value="PWZ30125.1"/>
    <property type="molecule type" value="Genomic_DNA"/>
</dbReference>
<proteinExistence type="predicted"/>
<reference evidence="4" key="1">
    <citation type="journal article" date="2018" name="Nat. Genet.">
        <title>Extensive intraspecific gene order and gene structural variations between Mo17 and other maize genomes.</title>
        <authorList>
            <person name="Sun S."/>
            <person name="Zhou Y."/>
            <person name="Chen J."/>
            <person name="Shi J."/>
            <person name="Zhao H."/>
            <person name="Zhao H."/>
            <person name="Song W."/>
            <person name="Zhang M."/>
            <person name="Cui Y."/>
            <person name="Dong X."/>
            <person name="Liu H."/>
            <person name="Ma X."/>
            <person name="Jiao Y."/>
            <person name="Wang B."/>
            <person name="Wei X."/>
            <person name="Stein J.C."/>
            <person name="Glaubitz J.C."/>
            <person name="Lu F."/>
            <person name="Yu G."/>
            <person name="Liang C."/>
            <person name="Fengler K."/>
            <person name="Li B."/>
            <person name="Rafalski A."/>
            <person name="Schnable P.S."/>
            <person name="Ware D.H."/>
            <person name="Buckler E.S."/>
            <person name="Lai J."/>
        </authorList>
    </citation>
    <scope>NUCLEOTIDE SEQUENCE [LARGE SCALE GENOMIC DNA]</scope>
    <source>
        <tissue evidence="4">Seedling</tissue>
    </source>
</reference>
<dbReference type="SUPFAM" id="SSF52058">
    <property type="entry name" value="L domain-like"/>
    <property type="match status" value="1"/>
</dbReference>
<feature type="region of interest" description="Disordered" evidence="2">
    <location>
        <begin position="1"/>
        <end position="20"/>
    </location>
</feature>
<dbReference type="SUPFAM" id="SSF81383">
    <property type="entry name" value="F-box domain"/>
    <property type="match status" value="1"/>
</dbReference>
<dbReference type="InterPro" id="IPR002048">
    <property type="entry name" value="EF_hand_dom"/>
</dbReference>
<dbReference type="PROSITE" id="PS00018">
    <property type="entry name" value="EF_HAND_1"/>
    <property type="match status" value="1"/>
</dbReference>
<name>A0A3L6FAD2_MAIZE</name>
<dbReference type="ExpressionAtlas" id="A0A3L6FAD2">
    <property type="expression patterns" value="baseline and differential"/>
</dbReference>
<evidence type="ECO:0000313" key="4">
    <source>
        <dbReference type="EMBL" id="PWZ30125.1"/>
    </source>
</evidence>
<dbReference type="InterPro" id="IPR018247">
    <property type="entry name" value="EF_Hand_1_Ca_BS"/>
</dbReference>
<dbReference type="Pfam" id="PF23622">
    <property type="entry name" value="LRR_At1g61320_AtMIF1"/>
    <property type="match status" value="1"/>
</dbReference>
<evidence type="ECO:0000259" key="3">
    <source>
        <dbReference type="PROSITE" id="PS50222"/>
    </source>
</evidence>
<dbReference type="Proteomes" id="UP000251960">
    <property type="component" value="Chromosome 3"/>
</dbReference>
<dbReference type="InterPro" id="IPR032675">
    <property type="entry name" value="LRR_dom_sf"/>
</dbReference>
<dbReference type="PROSITE" id="PS50222">
    <property type="entry name" value="EF_HAND_2"/>
    <property type="match status" value="1"/>
</dbReference>
<dbReference type="InterPro" id="IPR001810">
    <property type="entry name" value="F-box_dom"/>
</dbReference>
<keyword evidence="1" id="KW-0106">Calcium</keyword>
<dbReference type="Pfam" id="PF00646">
    <property type="entry name" value="F-box"/>
    <property type="match status" value="1"/>
</dbReference>
<evidence type="ECO:0000256" key="1">
    <source>
        <dbReference type="ARBA" id="ARBA00022837"/>
    </source>
</evidence>
<dbReference type="InterPro" id="IPR055357">
    <property type="entry name" value="LRR_At1g61320_AtMIF1"/>
</dbReference>
<dbReference type="PANTHER" id="PTHR34145:SF23">
    <property type="entry name" value="OS04G0479800 PROTEIN"/>
    <property type="match status" value="1"/>
</dbReference>
<protein>
    <submittedName>
        <fullName evidence="4">Calcium uptake protein, mitochondrial</fullName>
    </submittedName>
</protein>
<dbReference type="InterPro" id="IPR011992">
    <property type="entry name" value="EF-hand-dom_pair"/>
</dbReference>
<evidence type="ECO:0000256" key="2">
    <source>
        <dbReference type="SAM" id="MobiDB-lite"/>
    </source>
</evidence>